<accession>A0A919JKU4</accession>
<name>A0A919JKU4_9ACTN</name>
<evidence type="ECO:0000313" key="2">
    <source>
        <dbReference type="Proteomes" id="UP000647172"/>
    </source>
</evidence>
<keyword evidence="2" id="KW-1185">Reference proteome</keyword>
<gene>
    <name evidence="1" type="ORF">Ani05nite_61970</name>
</gene>
<sequence length="108" mass="11800">MPTVNDAARITTRDGAGWRTCGGCGLLAALPPAADQCPGCDRPTATDARPAPDVWEIAHRYAETVGRIQAWVDMAHRSDAERLDNIRQFLADLDRFHAARRKGAGECR</sequence>
<dbReference type="AlphaFoldDB" id="A0A919JKU4"/>
<protein>
    <submittedName>
        <fullName evidence="1">Uncharacterized protein</fullName>
    </submittedName>
</protein>
<evidence type="ECO:0000313" key="1">
    <source>
        <dbReference type="EMBL" id="GIE52663.1"/>
    </source>
</evidence>
<organism evidence="1 2">
    <name type="scientific">Actinoplanes nipponensis</name>
    <dbReference type="NCBI Taxonomy" id="135950"/>
    <lineage>
        <taxon>Bacteria</taxon>
        <taxon>Bacillati</taxon>
        <taxon>Actinomycetota</taxon>
        <taxon>Actinomycetes</taxon>
        <taxon>Micromonosporales</taxon>
        <taxon>Micromonosporaceae</taxon>
        <taxon>Actinoplanes</taxon>
    </lineage>
</organism>
<proteinExistence type="predicted"/>
<dbReference type="EMBL" id="BOMQ01000074">
    <property type="protein sequence ID" value="GIE52663.1"/>
    <property type="molecule type" value="Genomic_DNA"/>
</dbReference>
<reference evidence="1" key="1">
    <citation type="submission" date="2021-01" db="EMBL/GenBank/DDBJ databases">
        <title>Whole genome shotgun sequence of Actinoplanes nipponensis NBRC 14063.</title>
        <authorList>
            <person name="Komaki H."/>
            <person name="Tamura T."/>
        </authorList>
    </citation>
    <scope>NUCLEOTIDE SEQUENCE</scope>
    <source>
        <strain evidence="1">NBRC 14063</strain>
    </source>
</reference>
<comment type="caution">
    <text evidence="1">The sequence shown here is derived from an EMBL/GenBank/DDBJ whole genome shotgun (WGS) entry which is preliminary data.</text>
</comment>
<dbReference type="Proteomes" id="UP000647172">
    <property type="component" value="Unassembled WGS sequence"/>
</dbReference>